<feature type="transmembrane region" description="Helical" evidence="1">
    <location>
        <begin position="20"/>
        <end position="38"/>
    </location>
</feature>
<keyword evidence="1" id="KW-1133">Transmembrane helix</keyword>
<feature type="non-terminal residue" evidence="2">
    <location>
        <position position="1"/>
    </location>
</feature>
<proteinExistence type="predicted"/>
<protein>
    <recommendedName>
        <fullName evidence="3">ResB-like domain-containing protein</fullName>
    </recommendedName>
</protein>
<reference evidence="2" key="1">
    <citation type="journal article" date="2014" name="Front. Microbiol.">
        <title>High frequency of phylogenetically diverse reductive dehalogenase-homologous genes in deep subseafloor sedimentary metagenomes.</title>
        <authorList>
            <person name="Kawai M."/>
            <person name="Futagami T."/>
            <person name="Toyoda A."/>
            <person name="Takaki Y."/>
            <person name="Nishi S."/>
            <person name="Hori S."/>
            <person name="Arai W."/>
            <person name="Tsubouchi T."/>
            <person name="Morono Y."/>
            <person name="Uchiyama I."/>
            <person name="Ito T."/>
            <person name="Fujiyama A."/>
            <person name="Inagaki F."/>
            <person name="Takami H."/>
        </authorList>
    </citation>
    <scope>NUCLEOTIDE SEQUENCE</scope>
    <source>
        <strain evidence="2">Expedition CK06-06</strain>
    </source>
</reference>
<gene>
    <name evidence="2" type="ORF">S12H4_58055</name>
</gene>
<dbReference type="EMBL" id="BARW01037649">
    <property type="protein sequence ID" value="GAJ17178.1"/>
    <property type="molecule type" value="Genomic_DNA"/>
</dbReference>
<evidence type="ECO:0008006" key="3">
    <source>
        <dbReference type="Google" id="ProtNLM"/>
    </source>
</evidence>
<evidence type="ECO:0000256" key="1">
    <source>
        <dbReference type="SAM" id="Phobius"/>
    </source>
</evidence>
<keyword evidence="1" id="KW-0812">Transmembrane</keyword>
<name>X1UI96_9ZZZZ</name>
<feature type="non-terminal residue" evidence="2">
    <location>
        <position position="190"/>
    </location>
</feature>
<comment type="caution">
    <text evidence="2">The sequence shown here is derived from an EMBL/GenBank/DDBJ whole genome shotgun (WGS) entry which is preliminary data.</text>
</comment>
<sequence length="190" mass="21673">YDRDELGTILAVNHDFPGTFITYVGYFLVTLGIILSVLNKNSRFRILTLRSTTRQKNLTFVFISLVFSSGFFMYGLTGKTQSVDIARTSSHVIGLPHAKKFGKLLIQDKDGRIEPLNTLASDVIRKVSRKERFEGLFSIHVFLSMFSDPYYWRNVPMIKVSNPELSGLLGIRGTFASFNDFFEFEKGQTY</sequence>
<organism evidence="2">
    <name type="scientific">marine sediment metagenome</name>
    <dbReference type="NCBI Taxonomy" id="412755"/>
    <lineage>
        <taxon>unclassified sequences</taxon>
        <taxon>metagenomes</taxon>
        <taxon>ecological metagenomes</taxon>
    </lineage>
</organism>
<keyword evidence="1" id="KW-0472">Membrane</keyword>
<evidence type="ECO:0000313" key="2">
    <source>
        <dbReference type="EMBL" id="GAJ17178.1"/>
    </source>
</evidence>
<accession>X1UI96</accession>
<feature type="transmembrane region" description="Helical" evidence="1">
    <location>
        <begin position="58"/>
        <end position="76"/>
    </location>
</feature>
<dbReference type="AlphaFoldDB" id="X1UI96"/>